<feature type="compositionally biased region" description="Basic residues" evidence="1">
    <location>
        <begin position="362"/>
        <end position="375"/>
    </location>
</feature>
<accession>A0ABQ9Z220</accession>
<keyword evidence="3" id="KW-1185">Reference proteome</keyword>
<dbReference type="Proteomes" id="UP001234178">
    <property type="component" value="Unassembled WGS sequence"/>
</dbReference>
<evidence type="ECO:0000313" key="2">
    <source>
        <dbReference type="EMBL" id="KAK4006947.1"/>
    </source>
</evidence>
<organism evidence="2 3">
    <name type="scientific">Daphnia magna</name>
    <dbReference type="NCBI Taxonomy" id="35525"/>
    <lineage>
        <taxon>Eukaryota</taxon>
        <taxon>Metazoa</taxon>
        <taxon>Ecdysozoa</taxon>
        <taxon>Arthropoda</taxon>
        <taxon>Crustacea</taxon>
        <taxon>Branchiopoda</taxon>
        <taxon>Diplostraca</taxon>
        <taxon>Cladocera</taxon>
        <taxon>Anomopoda</taxon>
        <taxon>Daphniidae</taxon>
        <taxon>Daphnia</taxon>
    </lineage>
</organism>
<evidence type="ECO:0000256" key="1">
    <source>
        <dbReference type="SAM" id="MobiDB-lite"/>
    </source>
</evidence>
<proteinExistence type="predicted"/>
<reference evidence="2 3" key="1">
    <citation type="journal article" date="2023" name="Nucleic Acids Res.">
        <title>The hologenome of Daphnia magna reveals possible DNA methylation and microbiome-mediated evolution of the host genome.</title>
        <authorList>
            <person name="Chaturvedi A."/>
            <person name="Li X."/>
            <person name="Dhandapani V."/>
            <person name="Marshall H."/>
            <person name="Kissane S."/>
            <person name="Cuenca-Cambronero M."/>
            <person name="Asole G."/>
            <person name="Calvet F."/>
            <person name="Ruiz-Romero M."/>
            <person name="Marangio P."/>
            <person name="Guigo R."/>
            <person name="Rago D."/>
            <person name="Mirbahai L."/>
            <person name="Eastwood N."/>
            <person name="Colbourne J.K."/>
            <person name="Zhou J."/>
            <person name="Mallon E."/>
            <person name="Orsini L."/>
        </authorList>
    </citation>
    <scope>NUCLEOTIDE SEQUENCE [LARGE SCALE GENOMIC DNA]</scope>
    <source>
        <strain evidence="2">LRV0_1</strain>
    </source>
</reference>
<dbReference type="EMBL" id="JAOYFB010000002">
    <property type="protein sequence ID" value="KAK4006947.1"/>
    <property type="molecule type" value="Genomic_DNA"/>
</dbReference>
<sequence length="375" mass="41140">MRNVVIQSVLAICNPKDESVPPEHLPDVLLVDLRTTTAGDADYTALVAAVKSGFGATTPTSPTTYVNFGQFATNFPRNTASFFLDPTSWCRLQLDVTSFKKFIPPTRASSAPNDGPAECILTRYNERRHDARRTLLKGSGEAAEPVLGTTYVGSASNIRIRGRLGRLVSARKPPCAGIRGQQRTCGGSSKGGERISGEDGPIWRLIVGRLLGGTTGVPEFPLRVSCIAGLNCVRPPTPLTRERQAVASAETKLRYDTRTRLLSPIPIGTQVRIQDLDSKLWTHVGVIMAVNRYRYYQIKFASGSVLWRNRRLLRPMVSAKEETRAVDDPPADGTRHKERDAIVTPVPARQHSVNPSPDGPSRRTRVRKPKIIVSV</sequence>
<gene>
    <name evidence="2" type="ORF">OUZ56_012101</name>
</gene>
<evidence type="ECO:0000313" key="3">
    <source>
        <dbReference type="Proteomes" id="UP001234178"/>
    </source>
</evidence>
<name>A0ABQ9Z220_9CRUS</name>
<feature type="region of interest" description="Disordered" evidence="1">
    <location>
        <begin position="319"/>
        <end position="375"/>
    </location>
</feature>
<comment type="caution">
    <text evidence="2">The sequence shown here is derived from an EMBL/GenBank/DDBJ whole genome shotgun (WGS) entry which is preliminary data.</text>
</comment>
<dbReference type="PANTHER" id="PTHR33244:SF3">
    <property type="entry name" value="PEPTIDASE A2 DOMAIN-CONTAINING PROTEIN"/>
    <property type="match status" value="1"/>
</dbReference>
<feature type="compositionally biased region" description="Basic and acidic residues" evidence="1">
    <location>
        <begin position="319"/>
        <end position="341"/>
    </location>
</feature>
<protein>
    <submittedName>
        <fullName evidence="2">Uncharacterized protein</fullName>
    </submittedName>
</protein>
<dbReference type="PANTHER" id="PTHR33244">
    <property type="entry name" value="INTEGRASE CATALYTIC DOMAIN-CONTAINING PROTEIN-RELATED"/>
    <property type="match status" value="1"/>
</dbReference>